<comment type="caution">
    <text evidence="1">The sequence shown here is derived from an EMBL/GenBank/DDBJ whole genome shotgun (WGS) entry which is preliminary data.</text>
</comment>
<reference evidence="1 2" key="1">
    <citation type="journal article" date="2019" name="Sci. Rep.">
        <title>Orb-weaving spider Araneus ventricosus genome elucidates the spidroin gene catalogue.</title>
        <authorList>
            <person name="Kono N."/>
            <person name="Nakamura H."/>
            <person name="Ohtoshi R."/>
            <person name="Moran D.A.P."/>
            <person name="Shinohara A."/>
            <person name="Yoshida Y."/>
            <person name="Fujiwara M."/>
            <person name="Mori M."/>
            <person name="Tomita M."/>
            <person name="Arakawa K."/>
        </authorList>
    </citation>
    <scope>NUCLEOTIDE SEQUENCE [LARGE SCALE GENOMIC DNA]</scope>
</reference>
<evidence type="ECO:0000313" key="2">
    <source>
        <dbReference type="Proteomes" id="UP000499080"/>
    </source>
</evidence>
<organism evidence="1 2">
    <name type="scientific">Araneus ventricosus</name>
    <name type="common">Orbweaver spider</name>
    <name type="synonym">Epeira ventricosa</name>
    <dbReference type="NCBI Taxonomy" id="182803"/>
    <lineage>
        <taxon>Eukaryota</taxon>
        <taxon>Metazoa</taxon>
        <taxon>Ecdysozoa</taxon>
        <taxon>Arthropoda</taxon>
        <taxon>Chelicerata</taxon>
        <taxon>Arachnida</taxon>
        <taxon>Araneae</taxon>
        <taxon>Araneomorphae</taxon>
        <taxon>Entelegynae</taxon>
        <taxon>Araneoidea</taxon>
        <taxon>Araneidae</taxon>
        <taxon>Araneus</taxon>
    </lineage>
</organism>
<sequence>MICHLQMTRNAAISKSPWEWEVRQINQDHKKVDINVVLTLKKWGGRADNAPLGRVWNTNRNTNESQGRTYCQKQKWLLYGWDINMKGARSIKPILGK</sequence>
<evidence type="ECO:0000313" key="1">
    <source>
        <dbReference type="EMBL" id="GBN70101.1"/>
    </source>
</evidence>
<dbReference type="EMBL" id="BGPR01015655">
    <property type="protein sequence ID" value="GBN70101.1"/>
    <property type="molecule type" value="Genomic_DNA"/>
</dbReference>
<keyword evidence="2" id="KW-1185">Reference proteome</keyword>
<proteinExistence type="predicted"/>
<dbReference type="AlphaFoldDB" id="A0A4Y2R3E1"/>
<gene>
    <name evidence="1" type="ORF">AVEN_6970_1</name>
</gene>
<dbReference type="Proteomes" id="UP000499080">
    <property type="component" value="Unassembled WGS sequence"/>
</dbReference>
<accession>A0A4Y2R3E1</accession>
<name>A0A4Y2R3E1_ARAVE</name>
<protein>
    <submittedName>
        <fullName evidence="1">Uncharacterized protein</fullName>
    </submittedName>
</protein>